<keyword evidence="1" id="KW-0472">Membrane</keyword>
<dbReference type="KEGG" id="vvu:VV2_1462"/>
<evidence type="ECO:0000256" key="1">
    <source>
        <dbReference type="SAM" id="Phobius"/>
    </source>
</evidence>
<feature type="transmembrane region" description="Helical" evidence="1">
    <location>
        <begin position="20"/>
        <end position="43"/>
    </location>
</feature>
<dbReference type="Gene3D" id="3.30.450.20">
    <property type="entry name" value="PAS domain"/>
    <property type="match status" value="1"/>
</dbReference>
<dbReference type="PANTHER" id="PTHR44757:SF2">
    <property type="entry name" value="BIOFILM ARCHITECTURE MAINTENANCE PROTEIN MBAA"/>
    <property type="match status" value="1"/>
</dbReference>
<reference evidence="4 5" key="2">
    <citation type="journal article" date="2003" name="Infect. Immun.">
        <title>Characterization and pathogenic significance of Vibrio vulnificus antigens preferentially expressed in septicemic patients.</title>
        <authorList>
            <person name="Kim Y.R."/>
            <person name="Lee S.E."/>
            <person name="Kim C.M."/>
            <person name="Kim S.Y."/>
            <person name="Shin E.K."/>
            <person name="Shin D.H."/>
            <person name="Chung S.S."/>
            <person name="Choy H.E."/>
            <person name="Progulske-Fox A."/>
            <person name="Hillman J.D."/>
            <person name="Handfield M."/>
            <person name="Rhee J.H."/>
        </authorList>
    </citation>
    <scope>NUCLEOTIDE SEQUENCE [LARGE SCALE GENOMIC DNA]</scope>
    <source>
        <strain evidence="4 5">CMCP6</strain>
    </source>
</reference>
<feature type="transmembrane region" description="Helical" evidence="1">
    <location>
        <begin position="156"/>
        <end position="175"/>
    </location>
</feature>
<dbReference type="Gene3D" id="6.10.340.10">
    <property type="match status" value="1"/>
</dbReference>
<dbReference type="InterPro" id="IPR052155">
    <property type="entry name" value="Biofilm_reg_signaling"/>
</dbReference>
<dbReference type="InterPro" id="IPR029787">
    <property type="entry name" value="Nucleotide_cyclase"/>
</dbReference>
<evidence type="ECO:0000259" key="3">
    <source>
        <dbReference type="PROSITE" id="PS50887"/>
    </source>
</evidence>
<dbReference type="PANTHER" id="PTHR44757">
    <property type="entry name" value="DIGUANYLATE CYCLASE DGCP"/>
    <property type="match status" value="1"/>
</dbReference>
<reference evidence="4 5" key="3">
    <citation type="journal article" date="2011" name="Mol. Syst. Biol.">
        <title>Integrative genome-scale metabolic analysis of Vibrio vulnificus for drug targeting and discovery.</title>
        <authorList>
            <person name="Kim H.U."/>
            <person name="Kim S.Y."/>
            <person name="Jeong H."/>
            <person name="Kim T.Y."/>
            <person name="Kim J.J."/>
            <person name="Choy H.E."/>
            <person name="Yi K.Y."/>
            <person name="Rhee J.H."/>
            <person name="Lee S.Y."/>
        </authorList>
    </citation>
    <scope>NUCLEOTIDE SEQUENCE [LARGE SCALE GENOMIC DNA]</scope>
    <source>
        <strain evidence="4 5">CMCP6</strain>
    </source>
</reference>
<dbReference type="AlphaFoldDB" id="A0A3Q0L0L2"/>
<gene>
    <name evidence="4" type="ordered locus">VV2_1462</name>
</gene>
<dbReference type="EMBL" id="AE016796">
    <property type="protein sequence ID" value="AAO08332.1"/>
    <property type="molecule type" value="Genomic_DNA"/>
</dbReference>
<dbReference type="Pfam" id="PF17152">
    <property type="entry name" value="CHASE8"/>
    <property type="match status" value="1"/>
</dbReference>
<protein>
    <submittedName>
        <fullName evidence="4">GGDEF family protein</fullName>
    </submittedName>
</protein>
<reference evidence="5" key="1">
    <citation type="submission" date="2002-12" db="EMBL/GenBank/DDBJ databases">
        <title>Complete genome sequence of Vibrio vulnificus CMCP6.</title>
        <authorList>
            <person name="Rhee J.H."/>
            <person name="Kim S.Y."/>
            <person name="Chung S.S."/>
            <person name="Kim J.J."/>
            <person name="Moon Y.H."/>
            <person name="Jeong H."/>
            <person name="Choy H.E."/>
        </authorList>
    </citation>
    <scope>NUCLEOTIDE SEQUENCE [LARGE SCALE GENOMIC DNA]</scope>
    <source>
        <strain evidence="5">CMCP6</strain>
    </source>
</reference>
<evidence type="ECO:0000259" key="2">
    <source>
        <dbReference type="PROSITE" id="PS50885"/>
    </source>
</evidence>
<evidence type="ECO:0000313" key="4">
    <source>
        <dbReference type="EMBL" id="AAO08332.1"/>
    </source>
</evidence>
<dbReference type="PROSITE" id="PS50885">
    <property type="entry name" value="HAMP"/>
    <property type="match status" value="1"/>
</dbReference>
<keyword evidence="1" id="KW-0812">Transmembrane</keyword>
<dbReference type="CDD" id="cd06225">
    <property type="entry name" value="HAMP"/>
    <property type="match status" value="1"/>
</dbReference>
<dbReference type="InterPro" id="IPR043128">
    <property type="entry name" value="Rev_trsase/Diguanyl_cyclase"/>
</dbReference>
<keyword evidence="1" id="KW-1133">Transmembrane helix</keyword>
<dbReference type="Proteomes" id="UP000002275">
    <property type="component" value="Chromosome II"/>
</dbReference>
<dbReference type="SMART" id="SM00267">
    <property type="entry name" value="GGDEF"/>
    <property type="match status" value="1"/>
</dbReference>
<dbReference type="InterPro" id="IPR033417">
    <property type="entry name" value="CHASE8"/>
</dbReference>
<dbReference type="SUPFAM" id="SSF55073">
    <property type="entry name" value="Nucleotide cyclase"/>
    <property type="match status" value="1"/>
</dbReference>
<feature type="domain" description="GGDEF" evidence="3">
    <location>
        <begin position="504"/>
        <end position="635"/>
    </location>
</feature>
<proteinExistence type="predicted"/>
<dbReference type="InterPro" id="IPR003660">
    <property type="entry name" value="HAMP_dom"/>
</dbReference>
<evidence type="ECO:0000313" key="5">
    <source>
        <dbReference type="Proteomes" id="UP000002275"/>
    </source>
</evidence>
<dbReference type="GO" id="GO:0016020">
    <property type="term" value="C:membrane"/>
    <property type="evidence" value="ECO:0007669"/>
    <property type="project" value="InterPro"/>
</dbReference>
<dbReference type="RefSeq" id="WP_011082321.1">
    <property type="nucleotide sequence ID" value="NC_004460.2"/>
</dbReference>
<dbReference type="Pfam" id="PF00990">
    <property type="entry name" value="GGDEF"/>
    <property type="match status" value="1"/>
</dbReference>
<dbReference type="Pfam" id="PF00672">
    <property type="entry name" value="HAMP"/>
    <property type="match status" value="1"/>
</dbReference>
<accession>A0A3Q0L0L2</accession>
<organism evidence="4 5">
    <name type="scientific">Vibrio vulnificus (strain CMCP6)</name>
    <dbReference type="NCBI Taxonomy" id="216895"/>
    <lineage>
        <taxon>Bacteria</taxon>
        <taxon>Pseudomonadati</taxon>
        <taxon>Pseudomonadota</taxon>
        <taxon>Gammaproteobacteria</taxon>
        <taxon>Vibrionales</taxon>
        <taxon>Vibrionaceae</taxon>
        <taxon>Vibrio</taxon>
    </lineage>
</organism>
<dbReference type="NCBIfam" id="TIGR00254">
    <property type="entry name" value="GGDEF"/>
    <property type="match status" value="1"/>
</dbReference>
<dbReference type="InterPro" id="IPR000160">
    <property type="entry name" value="GGDEF_dom"/>
</dbReference>
<sequence>MMTKRFARLPLRYKMTLPTWLLFTVIFICVGGAAIKVISLSHYEGLHGRIKILSQGVASTLQAALTFADAATAKEQLNILTFDPDIIAAQVKSTDLLTKAAIHRLPQDCYWDDLNVLCRNQEIMSLSQEIVLGSEVLGELEVWVSLEAYFERKRRMWLTLGVIAVTLSFMVWWFARVLHNVFVMPLTSLHRSMEQMSRFGVLKKELPIYHDDELGKLTRCFNEMVLSLRDRESDLQNVLNDLEARNRYIQRALGAMRRGVLVVSENKTISYFNPAAQKELKIENEGENIAQRLEAYYEPKMAVDALMHSIVNGCKGKAVELRARDGERRYRVTCHPMSEGKETLVQFEDISEAYLAEQRRKLIDLMFEQNQDAILVLSRTFSVETQNLTSLRWFGEVHRLEEIHDYDSLQFTQAELKALMKSGGLIRAMEVKCQDGSLLPCQLKLRVLKSTSGRVEAFVVTLSDLSVERELKRLNYVANHDPLTGLANRSHAFQSLQTEHDQGKDQYLLFLDLDGFKAVNDQFGHAIGDDLLRVVAKRLKNSVFNRDLVARLAGDEFLIGIRDAHTYVPVVERILEQLQQPISIDGCLCDVTASIGVSHWAVKDGASLEERIHHADEAMYVAKRLGKNQYCCLQDELTV</sequence>
<name>A0A3Q0L0L2_VIBVU</name>
<feature type="domain" description="HAMP" evidence="2">
    <location>
        <begin position="180"/>
        <end position="233"/>
    </location>
</feature>
<dbReference type="CDD" id="cd01949">
    <property type="entry name" value="GGDEF"/>
    <property type="match status" value="1"/>
</dbReference>
<dbReference type="GO" id="GO:0007165">
    <property type="term" value="P:signal transduction"/>
    <property type="evidence" value="ECO:0007669"/>
    <property type="project" value="InterPro"/>
</dbReference>
<dbReference type="PROSITE" id="PS50887">
    <property type="entry name" value="GGDEF"/>
    <property type="match status" value="1"/>
</dbReference>
<dbReference type="Gene3D" id="3.30.70.270">
    <property type="match status" value="1"/>
</dbReference>